<dbReference type="AlphaFoldDB" id="A0A1J5PGZ6"/>
<accession>A0A1J5PGZ6</accession>
<proteinExistence type="predicted"/>
<protein>
    <submittedName>
        <fullName evidence="1">Uncharacterized protein</fullName>
    </submittedName>
</protein>
<organism evidence="1">
    <name type="scientific">mine drainage metagenome</name>
    <dbReference type="NCBI Taxonomy" id="410659"/>
    <lineage>
        <taxon>unclassified sequences</taxon>
        <taxon>metagenomes</taxon>
        <taxon>ecological metagenomes</taxon>
    </lineage>
</organism>
<dbReference type="EMBL" id="MLJW01008043">
    <property type="protein sequence ID" value="OIQ64531.1"/>
    <property type="molecule type" value="Genomic_DNA"/>
</dbReference>
<gene>
    <name evidence="1" type="ORF">GALL_539180</name>
</gene>
<reference evidence="1" key="1">
    <citation type="submission" date="2016-10" db="EMBL/GenBank/DDBJ databases">
        <title>Sequence of Gallionella enrichment culture.</title>
        <authorList>
            <person name="Poehlein A."/>
            <person name="Muehling M."/>
            <person name="Daniel R."/>
        </authorList>
    </citation>
    <scope>NUCLEOTIDE SEQUENCE</scope>
</reference>
<name>A0A1J5PGZ6_9ZZZZ</name>
<sequence>MVFNVANDVGIALLKLVQPIRRDDAVRVVLAFLVELANQLLELVAALVELRGPHVVAGRADDDRIDQHGHRQEDLHHVEHVGLKRQLHASVLHQRNEDQPEGQKRGREKREAGLVLQANRRVVAAIRRRVHAHLQFVGGIFHGPLPRPLGQQPGQETVGLPVLVGKLGGHIGKPHWLNADITQCGANPRGRLTRHSCRVTSTTASHPASSDAFEANARQMNLAGSMGWETRKFQDSKNPISERAGVRIAWGRRAGRKPRRAHRPMNLWFDSDPFSSADWSVFRCPTCLFANSDAPASRSV</sequence>
<evidence type="ECO:0000313" key="1">
    <source>
        <dbReference type="EMBL" id="OIQ64531.1"/>
    </source>
</evidence>
<comment type="caution">
    <text evidence="1">The sequence shown here is derived from an EMBL/GenBank/DDBJ whole genome shotgun (WGS) entry which is preliminary data.</text>
</comment>